<evidence type="ECO:0000313" key="2">
    <source>
        <dbReference type="EMBL" id="MCY1083226.1"/>
    </source>
</evidence>
<dbReference type="Gene3D" id="3.40.50.300">
    <property type="entry name" value="P-loop containing nucleotide triphosphate hydrolases"/>
    <property type="match status" value="1"/>
</dbReference>
<dbReference type="PANTHER" id="PTHR40072">
    <property type="entry name" value="MOLYBDOPTERIN-GUANINE DINUCLEOTIDE BIOSYNTHESIS ADAPTER PROTEIN-RELATED"/>
    <property type="match status" value="1"/>
</dbReference>
<feature type="domain" description="Molybdopterin-guanine dinucleotide biosynthesis protein B (MobB)" evidence="1">
    <location>
        <begin position="6"/>
        <end position="134"/>
    </location>
</feature>
<reference evidence="2 3" key="1">
    <citation type="submission" date="2022-11" db="EMBL/GenBank/DDBJ databases">
        <title>Minimal conservation of predation-associated metabolite biosynthetic gene clusters underscores biosynthetic potential of Myxococcota including descriptions for ten novel species: Archangium lansinium sp. nov., Myxococcus landrumus sp. nov., Nannocystis bai.</title>
        <authorList>
            <person name="Ahearne A."/>
            <person name="Stevens C."/>
            <person name="Phillips K."/>
        </authorList>
    </citation>
    <scope>NUCLEOTIDE SEQUENCE [LARGE SCALE GENOMIC DNA]</scope>
    <source>
        <strain evidence="2 3">MIWBW</strain>
    </source>
</reference>
<dbReference type="SUPFAM" id="SSF52540">
    <property type="entry name" value="P-loop containing nucleoside triphosphate hydrolases"/>
    <property type="match status" value="1"/>
</dbReference>
<dbReference type="InterPro" id="IPR027417">
    <property type="entry name" value="P-loop_NTPase"/>
</dbReference>
<dbReference type="InterPro" id="IPR052539">
    <property type="entry name" value="MGD_biosynthesis_adapter"/>
</dbReference>
<sequence length="169" mass="18135">MRPPALAVVGWSGSGKTTLLTRLVPELRQRGLRVGVVKHSSDAHPLHLEGSDTARYAETGATFVAFANPAGVQLTFPEPPGQVLALLERFADTVDLVLVEGWKQGPLPKLEVWREGLGPLLAAERQDVLAVVSDSAVTGAAQRFAPDDVQGITSFLQQCLRDGMLRTTD</sequence>
<dbReference type="CDD" id="cd03116">
    <property type="entry name" value="MobB"/>
    <property type="match status" value="1"/>
</dbReference>
<dbReference type="NCBIfam" id="TIGR00176">
    <property type="entry name" value="mobB"/>
    <property type="match status" value="1"/>
</dbReference>
<gene>
    <name evidence="2" type="primary">mobB</name>
    <name evidence="2" type="ORF">OV287_53210</name>
</gene>
<dbReference type="RefSeq" id="WP_267541763.1">
    <property type="nucleotide sequence ID" value="NZ_JAPNKA010000001.1"/>
</dbReference>
<proteinExistence type="predicted"/>
<dbReference type="PANTHER" id="PTHR40072:SF1">
    <property type="entry name" value="MOLYBDOPTERIN-GUANINE DINUCLEOTIDE BIOSYNTHESIS ADAPTER PROTEIN"/>
    <property type="match status" value="1"/>
</dbReference>
<dbReference type="EMBL" id="JAPNKA010000001">
    <property type="protein sequence ID" value="MCY1083226.1"/>
    <property type="molecule type" value="Genomic_DNA"/>
</dbReference>
<dbReference type="Pfam" id="PF03205">
    <property type="entry name" value="MobB"/>
    <property type="match status" value="1"/>
</dbReference>
<evidence type="ECO:0000313" key="3">
    <source>
        <dbReference type="Proteomes" id="UP001207654"/>
    </source>
</evidence>
<name>A0ABT4APM4_9BACT</name>
<evidence type="ECO:0000259" key="1">
    <source>
        <dbReference type="Pfam" id="PF03205"/>
    </source>
</evidence>
<dbReference type="Proteomes" id="UP001207654">
    <property type="component" value="Unassembled WGS sequence"/>
</dbReference>
<organism evidence="2 3">
    <name type="scientific">Archangium lansingense</name>
    <dbReference type="NCBI Taxonomy" id="2995310"/>
    <lineage>
        <taxon>Bacteria</taxon>
        <taxon>Pseudomonadati</taxon>
        <taxon>Myxococcota</taxon>
        <taxon>Myxococcia</taxon>
        <taxon>Myxococcales</taxon>
        <taxon>Cystobacterineae</taxon>
        <taxon>Archangiaceae</taxon>
        <taxon>Archangium</taxon>
    </lineage>
</organism>
<comment type="caution">
    <text evidence="2">The sequence shown here is derived from an EMBL/GenBank/DDBJ whole genome shotgun (WGS) entry which is preliminary data.</text>
</comment>
<keyword evidence="3" id="KW-1185">Reference proteome</keyword>
<accession>A0ABT4APM4</accession>
<dbReference type="InterPro" id="IPR004435">
    <property type="entry name" value="MobB_dom"/>
</dbReference>
<protein>
    <submittedName>
        <fullName evidence="2">Molybdopterin-guanine dinucleotide biosynthesis protein B</fullName>
    </submittedName>
</protein>